<protein>
    <recommendedName>
        <fullName evidence="2">Peptidase C51 domain-containing protein</fullName>
    </recommendedName>
</protein>
<dbReference type="Pfam" id="PF25459">
    <property type="entry name" value="AIM3_BBC1_C"/>
    <property type="match status" value="1"/>
</dbReference>
<dbReference type="AlphaFoldDB" id="A0A4R7PB36"/>
<dbReference type="EMBL" id="SOBT01000008">
    <property type="protein sequence ID" value="TDU31168.1"/>
    <property type="molecule type" value="Genomic_DNA"/>
</dbReference>
<evidence type="ECO:0000313" key="4">
    <source>
        <dbReference type="Proteomes" id="UP000295341"/>
    </source>
</evidence>
<gene>
    <name evidence="3" type="ORF">DFR24_0527</name>
</gene>
<dbReference type="OrthoDB" id="7676760at2"/>
<reference evidence="3 4" key="1">
    <citation type="submission" date="2019-03" db="EMBL/GenBank/DDBJ databases">
        <title>Genomic Encyclopedia of Type Strains, Phase IV (KMG-IV): sequencing the most valuable type-strain genomes for metagenomic binning, comparative biology and taxonomic classification.</title>
        <authorList>
            <person name="Goeker M."/>
        </authorList>
    </citation>
    <scope>NUCLEOTIDE SEQUENCE [LARGE SCALE GENOMIC DNA]</scope>
    <source>
        <strain evidence="3 4">DSM 26377</strain>
    </source>
</reference>
<evidence type="ECO:0000313" key="3">
    <source>
        <dbReference type="EMBL" id="TDU31168.1"/>
    </source>
</evidence>
<feature type="region of interest" description="Disordered" evidence="1">
    <location>
        <begin position="1"/>
        <end position="52"/>
    </location>
</feature>
<organism evidence="3 4">
    <name type="scientific">Panacagrimonas perspica</name>
    <dbReference type="NCBI Taxonomy" id="381431"/>
    <lineage>
        <taxon>Bacteria</taxon>
        <taxon>Pseudomonadati</taxon>
        <taxon>Pseudomonadota</taxon>
        <taxon>Gammaproteobacteria</taxon>
        <taxon>Nevskiales</taxon>
        <taxon>Nevskiaceae</taxon>
        <taxon>Panacagrimonas</taxon>
    </lineage>
</organism>
<proteinExistence type="predicted"/>
<evidence type="ECO:0000256" key="1">
    <source>
        <dbReference type="SAM" id="MobiDB-lite"/>
    </source>
</evidence>
<dbReference type="InterPro" id="IPR007921">
    <property type="entry name" value="CHAP_dom"/>
</dbReference>
<dbReference type="InterPro" id="IPR057402">
    <property type="entry name" value="AIM3_BBC1_C"/>
</dbReference>
<dbReference type="Gene3D" id="3.90.1720.60">
    <property type="match status" value="1"/>
</dbReference>
<comment type="caution">
    <text evidence="3">The sequence shown here is derived from an EMBL/GenBank/DDBJ whole genome shotgun (WGS) entry which is preliminary data.</text>
</comment>
<dbReference type="Proteomes" id="UP000295341">
    <property type="component" value="Unassembled WGS sequence"/>
</dbReference>
<dbReference type="PROSITE" id="PS50911">
    <property type="entry name" value="CHAP"/>
    <property type="match status" value="1"/>
</dbReference>
<dbReference type="RefSeq" id="WP_133879777.1">
    <property type="nucleotide sequence ID" value="NZ_MWIN01000038.1"/>
</dbReference>
<name>A0A4R7PB36_9GAMM</name>
<feature type="domain" description="Peptidase C51" evidence="2">
    <location>
        <begin position="53"/>
        <end position="200"/>
    </location>
</feature>
<accession>A0A4R7PB36</accession>
<sequence>MAGNSMGLVGLETPNASRPGGPTSSANLLAEGDRPGPMGMSTPTTPPEELNAGGAVDAQKILNYASSNGGKVVGSGECFDLADKALKDAGAKSAADFGPVVKDADYIWGSAVDLASAKPGDIIQFTNYSFEMEIDTPKDTTSKNGDRPHHTAIVKSIDGDGRITVWEQNIPPSTKAPVTANQLYFQSYEKTEGEDKTTVKVKGTFKFYRPQPKS</sequence>
<keyword evidence="4" id="KW-1185">Reference proteome</keyword>
<evidence type="ECO:0000259" key="2">
    <source>
        <dbReference type="PROSITE" id="PS50911"/>
    </source>
</evidence>